<keyword evidence="7" id="KW-0812">Transmembrane</keyword>
<gene>
    <name evidence="8" type="ORF">Naga_100122g15</name>
</gene>
<evidence type="ECO:0000313" key="8">
    <source>
        <dbReference type="EMBL" id="EWM24978.1"/>
    </source>
</evidence>
<evidence type="ECO:0000256" key="5">
    <source>
        <dbReference type="ARBA" id="ARBA00022917"/>
    </source>
</evidence>
<keyword evidence="2 6" id="KW-0396">Initiation factor</keyword>
<dbReference type="Pfam" id="PF01652">
    <property type="entry name" value="IF4E"/>
    <property type="match status" value="1"/>
</dbReference>
<dbReference type="GO" id="GO:0003743">
    <property type="term" value="F:translation initiation factor activity"/>
    <property type="evidence" value="ECO:0007669"/>
    <property type="project" value="UniProtKB-KW"/>
</dbReference>
<name>W7TNA8_9STRA</name>
<keyword evidence="4 6" id="KW-0694">RNA-binding</keyword>
<dbReference type="GO" id="GO:0016281">
    <property type="term" value="C:eukaryotic translation initiation factor 4F complex"/>
    <property type="evidence" value="ECO:0007669"/>
    <property type="project" value="TreeGrafter"/>
</dbReference>
<accession>W7TNA8</accession>
<dbReference type="PANTHER" id="PTHR11960:SF8">
    <property type="entry name" value="EUKARYOTIC TRANSLATION INITIATION FACTOR 4E1-RELATED"/>
    <property type="match status" value="1"/>
</dbReference>
<evidence type="ECO:0000256" key="6">
    <source>
        <dbReference type="RuleBase" id="RU004374"/>
    </source>
</evidence>
<dbReference type="SUPFAM" id="SSF55418">
    <property type="entry name" value="eIF4e-like"/>
    <property type="match status" value="1"/>
</dbReference>
<dbReference type="GO" id="GO:0000340">
    <property type="term" value="F:RNA 7-methylguanosine cap binding"/>
    <property type="evidence" value="ECO:0007669"/>
    <property type="project" value="TreeGrafter"/>
</dbReference>
<dbReference type="InterPro" id="IPR023398">
    <property type="entry name" value="TIF_eIF4e-like"/>
</dbReference>
<dbReference type="OrthoDB" id="590761at2759"/>
<comment type="similarity">
    <text evidence="1 6">Belongs to the eukaryotic initiation factor 4E family.</text>
</comment>
<protein>
    <submittedName>
        <fullName evidence="8">Eukaryotic translation initiation factor iso4e</fullName>
    </submittedName>
</protein>
<dbReference type="AlphaFoldDB" id="W7TNA8"/>
<evidence type="ECO:0000256" key="2">
    <source>
        <dbReference type="ARBA" id="ARBA00022540"/>
    </source>
</evidence>
<dbReference type="GO" id="GO:0006417">
    <property type="term" value="P:regulation of translation"/>
    <property type="evidence" value="ECO:0007669"/>
    <property type="project" value="UniProtKB-KW"/>
</dbReference>
<organism evidence="8 9">
    <name type="scientific">Nannochloropsis gaditana</name>
    <dbReference type="NCBI Taxonomy" id="72520"/>
    <lineage>
        <taxon>Eukaryota</taxon>
        <taxon>Sar</taxon>
        <taxon>Stramenopiles</taxon>
        <taxon>Ochrophyta</taxon>
        <taxon>Eustigmatophyceae</taxon>
        <taxon>Eustigmatales</taxon>
        <taxon>Monodopsidaceae</taxon>
        <taxon>Nannochloropsis</taxon>
    </lineage>
</organism>
<keyword evidence="5 6" id="KW-0648">Protein biosynthesis</keyword>
<reference evidence="8 9" key="1">
    <citation type="journal article" date="2014" name="Mol. Plant">
        <title>Chromosome Scale Genome Assembly and Transcriptome Profiling of Nannochloropsis gaditana in Nitrogen Depletion.</title>
        <authorList>
            <person name="Corteggiani Carpinelli E."/>
            <person name="Telatin A."/>
            <person name="Vitulo N."/>
            <person name="Forcato C."/>
            <person name="D'Angelo M."/>
            <person name="Schiavon R."/>
            <person name="Vezzi A."/>
            <person name="Giacometti G.M."/>
            <person name="Morosinotto T."/>
            <person name="Valle G."/>
        </authorList>
    </citation>
    <scope>NUCLEOTIDE SEQUENCE [LARGE SCALE GENOMIC DNA]</scope>
    <source>
        <strain evidence="8 9">B-31</strain>
    </source>
</reference>
<proteinExistence type="inferred from homology"/>
<feature type="transmembrane region" description="Helical" evidence="7">
    <location>
        <begin position="25"/>
        <end position="46"/>
    </location>
</feature>
<evidence type="ECO:0000256" key="3">
    <source>
        <dbReference type="ARBA" id="ARBA00022845"/>
    </source>
</evidence>
<dbReference type="PANTHER" id="PTHR11960">
    <property type="entry name" value="EUKARYOTIC TRANSLATION INITIATION FACTOR 4E RELATED"/>
    <property type="match status" value="1"/>
</dbReference>
<dbReference type="InterPro" id="IPR001040">
    <property type="entry name" value="TIF_eIF_4E"/>
</dbReference>
<evidence type="ECO:0000256" key="7">
    <source>
        <dbReference type="SAM" id="Phobius"/>
    </source>
</evidence>
<comment type="caution">
    <text evidence="8">The sequence shown here is derived from an EMBL/GenBank/DDBJ whole genome shotgun (WGS) entry which is preliminary data.</text>
</comment>
<keyword evidence="7" id="KW-1133">Transmembrane helix</keyword>
<dbReference type="EMBL" id="AZIL01001064">
    <property type="protein sequence ID" value="EWM24978.1"/>
    <property type="molecule type" value="Genomic_DNA"/>
</dbReference>
<dbReference type="Proteomes" id="UP000019335">
    <property type="component" value="Chromosome 12"/>
</dbReference>
<evidence type="ECO:0000313" key="9">
    <source>
        <dbReference type="Proteomes" id="UP000019335"/>
    </source>
</evidence>
<evidence type="ECO:0000256" key="1">
    <source>
        <dbReference type="ARBA" id="ARBA00009860"/>
    </source>
</evidence>
<keyword evidence="9" id="KW-1185">Reference proteome</keyword>
<dbReference type="Gene3D" id="3.30.760.10">
    <property type="entry name" value="RNA Cap, Translation Initiation Factor Eif4e"/>
    <property type="match status" value="1"/>
</dbReference>
<keyword evidence="3" id="KW-0810">Translation regulation</keyword>
<sequence>MNARESCSKHIHLGLWPLVAFRECFWVLLSDFWEGVFTLFSIAYYFSLKTNPLTLMSAEPLVQKAVDVNCSGSVMDGDTEGSCSSKPTDGETDKHVLQNRWSFFYNNPKANPMLSWEEKLQKIYTFETVEDFWALFNSVVGPSRLSIQADYYLFKEGVRPSYEENPEGGVWMFNLEKGNKKRLEEVWLYLVLGLIGETMEDSNDILGAVVSIKRGQDRLSLWTKTAADKELQVRIATRVKMSLDLPPETKLEFKPNQKVAEAGGSMSSAQDVKGYTV</sequence>
<evidence type="ECO:0000256" key="4">
    <source>
        <dbReference type="ARBA" id="ARBA00022884"/>
    </source>
</evidence>
<keyword evidence="7" id="KW-0472">Membrane</keyword>